<reference evidence="4" key="1">
    <citation type="submission" date="2025-08" db="UniProtKB">
        <authorList>
            <consortium name="RefSeq"/>
        </authorList>
    </citation>
    <scope>IDENTIFICATION</scope>
    <source>
        <tissue evidence="4">Whole Larva</tissue>
    </source>
</reference>
<proteinExistence type="predicted"/>
<evidence type="ECO:0000313" key="3">
    <source>
        <dbReference type="Proteomes" id="UP000695000"/>
    </source>
</evidence>
<organism evidence="3 4">
    <name type="scientific">Nicrophorus vespilloides</name>
    <name type="common">Boreal carrion beetle</name>
    <dbReference type="NCBI Taxonomy" id="110193"/>
    <lineage>
        <taxon>Eukaryota</taxon>
        <taxon>Metazoa</taxon>
        <taxon>Ecdysozoa</taxon>
        <taxon>Arthropoda</taxon>
        <taxon>Hexapoda</taxon>
        <taxon>Insecta</taxon>
        <taxon>Pterygota</taxon>
        <taxon>Neoptera</taxon>
        <taxon>Endopterygota</taxon>
        <taxon>Coleoptera</taxon>
        <taxon>Polyphaga</taxon>
        <taxon>Staphyliniformia</taxon>
        <taxon>Silphidae</taxon>
        <taxon>Nicrophorinae</taxon>
        <taxon>Nicrophorus</taxon>
    </lineage>
</organism>
<gene>
    <name evidence="4" type="primary">LOC108559716</name>
</gene>
<keyword evidence="3" id="KW-1185">Reference proteome</keyword>
<feature type="coiled-coil region" evidence="1">
    <location>
        <begin position="119"/>
        <end position="163"/>
    </location>
</feature>
<sequence length="1159" mass="132091">MDLRALSIIKKKILTSDAALQIISKKNKKIQDNEAEIQKLTQSHNEKFDSLQTEFTNYKNANISYMDKYLDMKKKFEKLEPKYNALFKEHHSKCELAIWNFKSQLGQSEQECAKLKLSNTELSNSLDEAKSLNSNYEEQIAQLKILEERKNQLEARLKVFTNLQSDNTREILSGFSSAEALKAKAFYEECAEFVDRRMANERTYDDEYIFKILKEMQDIPELITPFRDKIERYDCGVQTVAAPSTVNASSQTLAKRLCHKANQTTVPRRNLNDVGCQAGNQLETKHVGCQFSDKVLKCINHVGNNSTKDLSALKMTQPVYNSSVLLKQLKTEDYSSKDFGCQFSNEVESNVGACKKDVTAKSFQDFGCQFGITNDPSTKQYETKEVGCQYSNNLRLDVAGTEEISRHHKEYKEIGLQCTQNTVEIGTVTLKLEQSNAETQTCQKISCIEVTRTSKPPTMKQALAVLKRGNINITITRGKVVKYSRNPPPAAPRPINQKLFKTLMCKLNEVINSRPIMPRSYDSDNEFQSIDSGYNLSDCETSSTRTQATNLSMFNESTKDRMENLFGIEEDEESTSFKTYSDKESIAESEMERVFDEMRSTSPLSVLPDSPPKKRPASKANATDETHVKQRKLQSSSLVANRKLSEITKRFKTTQLSARSELVSGDAVEVPTKKRIAHNVATLKITPPIIPETKPEIINDNPLEIQPAAIQKEVRKFKKPVAYQKRLQNKIESPRIVENGNMTENQIVSCAATNEDKLTENSGISINVETETAHANSFIVNQTEREQTVESQNVPNVIEAKEVCIRPETSGVEISTELNTEESNPEILNEERINDNPIVEKKIPWSKAKKYLRRLVFYQGNDLKTDNAVKTFQGLDQKVLINYILTAVRIDESEAAKGESPFEPCLTMTQKVMIGFLVKLENDDYPNITEDFLVLCERNLLFVEADATHVMRITKVYAALCKMKKQKMRLRRMMCDAMYQMGDLAVPFIHHVLVCWIQILVVISDEQQLKDKPLIQVLIQLVHTKTCHSPEYFLSVLKNLLEVYYKYPRERYNENNLIKDFLQQFMCTLREDFSVAITILCKIKSNAWAFKQVELIQELINVAKHGSRDIVNALIGLIRKIQVQMSDDQKTYAKINEILASAETEISVMETEMLDPEDA</sequence>
<evidence type="ECO:0000256" key="2">
    <source>
        <dbReference type="SAM" id="MobiDB-lite"/>
    </source>
</evidence>
<name>A0ABM1MD99_NICVS</name>
<dbReference type="RefSeq" id="XP_017772549.1">
    <property type="nucleotide sequence ID" value="XM_017917060.1"/>
</dbReference>
<keyword evidence="1" id="KW-0175">Coiled coil</keyword>
<feature type="region of interest" description="Disordered" evidence="2">
    <location>
        <begin position="597"/>
        <end position="631"/>
    </location>
</feature>
<dbReference type="Proteomes" id="UP000695000">
    <property type="component" value="Unplaced"/>
</dbReference>
<accession>A0ABM1MD99</accession>
<protein>
    <submittedName>
        <fullName evidence="4">Uncharacterized protein LOC108559716 isoform X1</fullName>
    </submittedName>
</protein>
<evidence type="ECO:0000256" key="1">
    <source>
        <dbReference type="SAM" id="Coils"/>
    </source>
</evidence>
<evidence type="ECO:0000313" key="4">
    <source>
        <dbReference type="RefSeq" id="XP_017772549.1"/>
    </source>
</evidence>
<dbReference type="GeneID" id="108559716"/>